<evidence type="ECO:0000259" key="5">
    <source>
        <dbReference type="Pfam" id="PF01416"/>
    </source>
</evidence>
<dbReference type="Proteomes" id="UP000232323">
    <property type="component" value="Unassembled WGS sequence"/>
</dbReference>
<dbReference type="EMBL" id="BEGY01000044">
    <property type="protein sequence ID" value="GAX79596.1"/>
    <property type="molecule type" value="Genomic_DNA"/>
</dbReference>
<dbReference type="SUPFAM" id="SSF55120">
    <property type="entry name" value="Pseudouridine synthase"/>
    <property type="match status" value="2"/>
</dbReference>
<gene>
    <name evidence="6" type="ORF">CEUSTIGMA_g7037.t1</name>
</gene>
<name>A0A250X951_9CHLO</name>
<dbReference type="InterPro" id="IPR020094">
    <property type="entry name" value="TruA/RsuA/RluB/E/F_N"/>
</dbReference>
<dbReference type="GO" id="GO:0031119">
    <property type="term" value="P:tRNA pseudouridine synthesis"/>
    <property type="evidence" value="ECO:0007669"/>
    <property type="project" value="TreeGrafter"/>
</dbReference>
<feature type="domain" description="Pseudouridine synthase I TruA alpha/beta" evidence="5">
    <location>
        <begin position="451"/>
        <end position="537"/>
    </location>
</feature>
<feature type="compositionally biased region" description="Basic and acidic residues" evidence="4">
    <location>
        <begin position="433"/>
        <end position="443"/>
    </location>
</feature>
<dbReference type="OrthoDB" id="10256309at2759"/>
<dbReference type="InterPro" id="IPR020097">
    <property type="entry name" value="PsdUridine_synth_TruA_a/b_dom"/>
</dbReference>
<keyword evidence="2" id="KW-0819">tRNA processing</keyword>
<comment type="caution">
    <text evidence="6">The sequence shown here is derived from an EMBL/GenBank/DDBJ whole genome shotgun (WGS) entry which is preliminary data.</text>
</comment>
<dbReference type="FunFam" id="3.30.70.580:FF:000029">
    <property type="entry name" value="tRNA pseudouridine synthase"/>
    <property type="match status" value="1"/>
</dbReference>
<evidence type="ECO:0000313" key="6">
    <source>
        <dbReference type="EMBL" id="GAX79596.1"/>
    </source>
</evidence>
<protein>
    <recommendedName>
        <fullName evidence="5">Pseudouridine synthase I TruA alpha/beta domain-containing protein</fullName>
    </recommendedName>
</protein>
<feature type="region of interest" description="Disordered" evidence="4">
    <location>
        <begin position="646"/>
        <end position="699"/>
    </location>
</feature>
<dbReference type="GO" id="GO:1990481">
    <property type="term" value="P:mRNA pseudouridine synthesis"/>
    <property type="evidence" value="ECO:0007669"/>
    <property type="project" value="TreeGrafter"/>
</dbReference>
<evidence type="ECO:0000256" key="2">
    <source>
        <dbReference type="ARBA" id="ARBA00022694"/>
    </source>
</evidence>
<evidence type="ECO:0000256" key="3">
    <source>
        <dbReference type="ARBA" id="ARBA00023235"/>
    </source>
</evidence>
<dbReference type="GO" id="GO:0005634">
    <property type="term" value="C:nucleus"/>
    <property type="evidence" value="ECO:0007669"/>
    <property type="project" value="TreeGrafter"/>
</dbReference>
<comment type="similarity">
    <text evidence="1">Belongs to the tRNA pseudouridine synthase TruA family.</text>
</comment>
<dbReference type="Pfam" id="PF01416">
    <property type="entry name" value="PseudoU_synth_1"/>
    <property type="match status" value="1"/>
</dbReference>
<proteinExistence type="inferred from homology"/>
<evidence type="ECO:0000313" key="7">
    <source>
        <dbReference type="Proteomes" id="UP000232323"/>
    </source>
</evidence>
<dbReference type="Gene3D" id="3.30.70.660">
    <property type="entry name" value="Pseudouridine synthase I, catalytic domain, C-terminal subdomain"/>
    <property type="match status" value="2"/>
</dbReference>
<evidence type="ECO:0000256" key="4">
    <source>
        <dbReference type="SAM" id="MobiDB-lite"/>
    </source>
</evidence>
<accession>A0A250X951</accession>
<dbReference type="GO" id="GO:0009982">
    <property type="term" value="F:pseudouridine synthase activity"/>
    <property type="evidence" value="ECO:0007669"/>
    <property type="project" value="InterPro"/>
</dbReference>
<reference evidence="6 7" key="1">
    <citation type="submission" date="2017-08" db="EMBL/GenBank/DDBJ databases">
        <title>Acidophilic green algal genome provides insights into adaptation to an acidic environment.</title>
        <authorList>
            <person name="Hirooka S."/>
            <person name="Hirose Y."/>
            <person name="Kanesaki Y."/>
            <person name="Higuchi S."/>
            <person name="Fujiwara T."/>
            <person name="Onuma R."/>
            <person name="Era A."/>
            <person name="Ohbayashi R."/>
            <person name="Uzuka A."/>
            <person name="Nozaki H."/>
            <person name="Yoshikawa H."/>
            <person name="Miyagishima S.Y."/>
        </authorList>
    </citation>
    <scope>NUCLEOTIDE SEQUENCE [LARGE SCALE GENOMIC DNA]</scope>
    <source>
        <strain evidence="6 7">NIES-2499</strain>
    </source>
</reference>
<dbReference type="GO" id="GO:0003723">
    <property type="term" value="F:RNA binding"/>
    <property type="evidence" value="ECO:0007669"/>
    <property type="project" value="InterPro"/>
</dbReference>
<keyword evidence="7" id="KW-1185">Reference proteome</keyword>
<dbReference type="Gene3D" id="3.30.70.580">
    <property type="entry name" value="Pseudouridine synthase I, catalytic domain, N-terminal subdomain"/>
    <property type="match status" value="1"/>
</dbReference>
<evidence type="ECO:0000256" key="1">
    <source>
        <dbReference type="ARBA" id="ARBA00009375"/>
    </source>
</evidence>
<feature type="region of interest" description="Disordered" evidence="4">
    <location>
        <begin position="354"/>
        <end position="446"/>
    </location>
</feature>
<dbReference type="PANTHER" id="PTHR11142:SF9">
    <property type="entry name" value="TRNA PSEUDOURIDINE SYNTHASE-RELATED"/>
    <property type="match status" value="1"/>
</dbReference>
<dbReference type="InterPro" id="IPR001406">
    <property type="entry name" value="PsdUridine_synth_TruA"/>
</dbReference>
<dbReference type="InterPro" id="IPR020095">
    <property type="entry name" value="PsdUridine_synth_TruA_C"/>
</dbReference>
<feature type="compositionally biased region" description="Polar residues" evidence="4">
    <location>
        <begin position="660"/>
        <end position="669"/>
    </location>
</feature>
<dbReference type="STRING" id="1157962.A0A250X951"/>
<sequence>MNIENASSAAEDKSLSKRTVALHVAYVGTSYKGSSVNRTLGEDATVEQVLERAIFKAGLILESNFGSFSKVKWARASRTDKGVHSLGTVMSMRLLVHDNRYSPEGDPEGLTHADLINAHLPPTIRVFTVQKTNKKFNARHLALSRIYEYYLPVSMLELKMDGSEHDVERIATFRRILRLFLGSHPFHNFTKMKQHDKSGNLAKTFNKTRKEAAAEARAKGVDPRLPVEEIKALMAKKMLAQGHINGSGAGVAGGGEQVLVGSGAGVAGGGEQVLAGSGAGTADAVEQVLTAQADSATNVAYGGPLTEGSLSAEVRNDTTVSAAGMPALDGSGNCPDHGYKDSEGLAVDAVQGEARGQNTHSDLTAEPSGHDEVNRGVKRRREQRGRKNEDEDEDEGGEGGDEDEEGELDDEEGGEEGASREAAGESGCVNSESHLEWTEDKGRKGPNRVTQTFYRKIFSFDASEPEPLVEGGMSCMRLTVHGQSFMLHHIRHMIGTAIAVTLGILPEELLVASMLPPARVTLPRAPPHTLLLSDCRFHRFPPISGTDNGLLDITGPELSLRTGGQQRKETFRKEVLQPALQHLVELPEWQLWLRSLRQCASFPNERLEPFLEKYEAWKSAFDEKRKARASEAAGLSLTEAAFDGEDVNGSRALDGHTDPTDLTETQECSRSSKRWEKSKGRGGGNSQRKSSWWNKKKGT</sequence>
<feature type="compositionally biased region" description="Acidic residues" evidence="4">
    <location>
        <begin position="390"/>
        <end position="415"/>
    </location>
</feature>
<dbReference type="InterPro" id="IPR020103">
    <property type="entry name" value="PsdUridine_synth_cat_dom_sf"/>
</dbReference>
<dbReference type="AlphaFoldDB" id="A0A250X951"/>
<keyword evidence="3" id="KW-0413">Isomerase</keyword>
<dbReference type="PANTHER" id="PTHR11142">
    <property type="entry name" value="PSEUDOURIDYLATE SYNTHASE"/>
    <property type="match status" value="1"/>
</dbReference>
<organism evidence="6 7">
    <name type="scientific">Chlamydomonas eustigma</name>
    <dbReference type="NCBI Taxonomy" id="1157962"/>
    <lineage>
        <taxon>Eukaryota</taxon>
        <taxon>Viridiplantae</taxon>
        <taxon>Chlorophyta</taxon>
        <taxon>core chlorophytes</taxon>
        <taxon>Chlorophyceae</taxon>
        <taxon>CS clade</taxon>
        <taxon>Chlamydomonadales</taxon>
        <taxon>Chlamydomonadaceae</taxon>
        <taxon>Chlamydomonas</taxon>
    </lineage>
</organism>